<evidence type="ECO:0000313" key="1">
    <source>
        <dbReference type="EMBL" id="MBS2965921.1"/>
    </source>
</evidence>
<accession>A0A8J7WP22</accession>
<dbReference type="RefSeq" id="WP_211470508.1">
    <property type="nucleotide sequence ID" value="NZ_JAGSXH010000108.1"/>
</dbReference>
<protein>
    <submittedName>
        <fullName evidence="1">Uncharacterized protein</fullName>
    </submittedName>
</protein>
<gene>
    <name evidence="1" type="ORF">KGA66_22945</name>
</gene>
<dbReference type="Proteomes" id="UP000677913">
    <property type="component" value="Unassembled WGS sequence"/>
</dbReference>
<evidence type="ECO:0000313" key="2">
    <source>
        <dbReference type="Proteomes" id="UP000677913"/>
    </source>
</evidence>
<dbReference type="AlphaFoldDB" id="A0A8J7WP22"/>
<proteinExistence type="predicted"/>
<organism evidence="1 2">
    <name type="scientific">Actinocrinis puniceicyclus</name>
    <dbReference type="NCBI Taxonomy" id="977794"/>
    <lineage>
        <taxon>Bacteria</taxon>
        <taxon>Bacillati</taxon>
        <taxon>Actinomycetota</taxon>
        <taxon>Actinomycetes</taxon>
        <taxon>Catenulisporales</taxon>
        <taxon>Actinospicaceae</taxon>
        <taxon>Actinocrinis</taxon>
    </lineage>
</organism>
<keyword evidence="2" id="KW-1185">Reference proteome</keyword>
<comment type="caution">
    <text evidence="1">The sequence shown here is derived from an EMBL/GenBank/DDBJ whole genome shotgun (WGS) entry which is preliminary data.</text>
</comment>
<sequence>MPAARPTLRCLREDLRLPIPPARVRLEAAEHPLLAKAGEQFADPDTPHERIRSIDDAVLFKVKVQRWRGAIWHDEPEAEVRLWLVAAGTREDGSGDDFYAALHTRTQAARQRYNAEHDKPLTTDTHSADLLPNADDADRYRIEAATRFALRLDATIRDLVRGSLRDGHEHAADLPGFRLGVIVRADDGHETYAAIRITGPVPPNLTSTILHRMPGCDPTAWFPEYALPERDLLPAEQVWSNLMDPKAAAELLDGEP</sequence>
<reference evidence="1" key="1">
    <citation type="submission" date="2021-04" db="EMBL/GenBank/DDBJ databases">
        <title>Genome based classification of Actinospica acidithermotolerans sp. nov., an actinobacterium isolated from an Indonesian hot spring.</title>
        <authorList>
            <person name="Kusuma A.B."/>
            <person name="Putra K.E."/>
            <person name="Nafisah S."/>
            <person name="Loh J."/>
            <person name="Nouioui I."/>
            <person name="Goodfellow M."/>
        </authorList>
    </citation>
    <scope>NUCLEOTIDE SEQUENCE</scope>
    <source>
        <strain evidence="1">DSM 45618</strain>
    </source>
</reference>
<name>A0A8J7WP22_9ACTN</name>
<dbReference type="EMBL" id="JAGSXH010000108">
    <property type="protein sequence ID" value="MBS2965921.1"/>
    <property type="molecule type" value="Genomic_DNA"/>
</dbReference>